<dbReference type="InterPro" id="IPR020635">
    <property type="entry name" value="Tyr_kinase_cat_dom"/>
</dbReference>
<dbReference type="FunFam" id="2.10.25.10:FF:000327">
    <property type="entry name" value="neurogenic locus notch homolog protein 4"/>
    <property type="match status" value="2"/>
</dbReference>
<evidence type="ECO:0000313" key="25">
    <source>
        <dbReference type="EMBL" id="EDQ89616.1"/>
    </source>
</evidence>
<sequence>MLLLACVALVQFSAIALAGHDELFLRFNPDSTPPKDTSVYEHVLTDLSPDTQATFVPDHEVFHQAYHAVFEFKRLSYTDGSLIVKAQRDYDTQNINFIDGGDMGLFVFDGYLCAAFSEFPDENVRFGCLPDQVPLGVRYRGFLDVDDTSLCYGYGPHSTCMSIVAAEFYTNTGPWMIGGLIAQSAAGVSGQYLTGALKEWTPNWLTSSNTLRLQRTDTRRYSSSWTLAVLVDLFDQADQVSVESEHGVTLSIYTNQPCSPTGLPTQIGIRDNLLNFDRTFALSASILGRVRVALVCANNRLCLIVQGKVIACISFSGYLFRDTTTFLNVAQMMSKPNLVQLHAYHESMGTERRIWDDVPDANWCTTTSDCEGDQGSNCEADVNECDGEANPCLNGGSCTNTIGGYTCDCPATYTGSNCETDVNECDGEANPCLNGGSCTNTIGDYTCDCPATYTGSNCETDVNECNGEANPCLNGGSCTNTIGDYTCTNTIGGYTCDCPATYTGSNCETDVNECDGEANPCLNGGSCTNTIGGYTCDCPQHHSGPTCDTYTSPCPNCSAPGQHCVQTSESYTCITEPCALMTCYNGGTCIGDLYQGQCHCMPGWVGSDCRTDQDECATFNPCANGATCHNVPGSFSCSCTALQSGPYCNISLDPCASEPCLNTGSCTWNQEQPTPSYTCTCPGWTSGARCERKLACSALPPSLEVMDDAGLVHILDLNCVAFLGSLTLNNASGSLSPGLVQELLHTLTSVGGYLELIAIHDVELETLAQLLKGSDQGLVQQRRNQVAGRDPTVAKLQAKLKNSTLQGESLALINCSLSTPDTGAGSSNSSLLDVLDSTLNGGVLLSNTPLRAAHVVTPDRTNALWWASDERLATSFSIPAELANTSLGTDGDLVLDATALTEGQLYARLHEVAFIAGRLVVRNNVDLTHLGFLDRVAGASSIELSGNPDLVDARLKSLKPGVPMVITNNAVLCDAGGPYGDRACDAAAAAEQSFAVRMTDVDAEHAASPEVLALLGNLISTRLGLANISVSWAPQSRSNNNNNNNNGNNNGNDNEFGRRRRANEVDMTLQLNVNVASTMLDQTTRALANVTIEDMAAMLVESSITAASLVEVAPINTLVLREREDELEQLYAVQIKQALVNPQKFVVVVKPPKVAGKRIDILYTLFFRKATPQQHADALTAILRRGVQAAPGLEAIELTAARATSVVNRILTSITSWRQVHTDTKTTMKVDRCRRPGDVNCVDDWENVELMVQASFVIAGRQHVVRSDPHPISARGKPTMGVVADRIAAQARRIGYSRSTDASLDAYVEHVGLEQLSGVEWVDNATAHRPQLTTASPTLVPETCQPTSTEDAAPACVQPYTEYRLVSYLSDGDGYFSDPLQAETVFRTATARPDSPPVVARTMVHARGLTLELDDPVVANGPITRWPWSLSCADHTCPTVTGSTERSGSVQNGTANSTAELSEGGALLARELALGNLLPYTQYTLEVSAATSAGAGPVMAMSFMTPEASPSAPRHVQVQRKLVAGKNQYNVSLVWDMPAEVNGILVGYEVGINLNQSGMRTNTSGNATELGLWTTSPDDVYQVRARTAAGWSDWSLVATEIEASRSDGEDPWSLTGTRLLPVLAVAVLLLLGLAVVRHRRRAQRLLQDFKPQADEYEVDVADIVLGKELGKGAYGQVVQAVLKSHGSEAGVPVAVKMLTRGHGSRQQRQFAFEMHIMKLLHRAGPHRNVLTICGQVTQESPMMLATELMPLGNLRDYLHEHKPSSNSNIEDGGLSLPRLCDIAEGIASGMAFVSELRIVHRDLAARNVFVSRRLVPKIGDFGLGVLLDKSQETFVDSCQEGLPMRWLAPEVISSGVFSYASDVWSFGVLLYELFTHGGMPYPGQTNEQVAASVVGGLRLSQPEDCPDAVYGIMLQAFALKARHRPTFSAIMRLLQEVCHRIKSGAADMDLLGRSSTRRRKGALHSTQKKGVPVVHTLQPTVDLPDYVVPNPYRLSRPASVYSGRGSTASSNAFFTLMPSDDFVVLDPEDGVYHQSYSVI</sequence>
<evidence type="ECO:0000256" key="8">
    <source>
        <dbReference type="ARBA" id="ARBA00022741"/>
    </source>
</evidence>
<dbReference type="SMART" id="SM00060">
    <property type="entry name" value="FN3"/>
    <property type="match status" value="2"/>
</dbReference>
<keyword evidence="3 18" id="KW-0245">EGF-like domain</keyword>
<dbReference type="OMA" id="TDATVMH"/>
<feature type="domain" description="EGF-like" evidence="23">
    <location>
        <begin position="421"/>
        <end position="459"/>
    </location>
</feature>
<feature type="disulfide bond" evidence="18">
    <location>
        <begin position="639"/>
        <end position="648"/>
    </location>
</feature>
<dbReference type="Proteomes" id="UP000001357">
    <property type="component" value="Unassembled WGS sequence"/>
</dbReference>
<name>A9UYJ2_MONBE</name>
<dbReference type="InterPro" id="IPR049883">
    <property type="entry name" value="NOTCH1_EGF-like"/>
</dbReference>
<dbReference type="InterPro" id="IPR018097">
    <property type="entry name" value="EGF_Ca-bd_CS"/>
</dbReference>
<proteinExistence type="predicted"/>
<dbReference type="SUPFAM" id="SSF49265">
    <property type="entry name" value="Fibronectin type III"/>
    <property type="match status" value="2"/>
</dbReference>
<feature type="domain" description="EGF-like" evidence="23">
    <location>
        <begin position="461"/>
        <end position="508"/>
    </location>
</feature>
<dbReference type="SMART" id="SM00181">
    <property type="entry name" value="EGF"/>
    <property type="match status" value="7"/>
</dbReference>
<dbReference type="CDD" id="cd00192">
    <property type="entry name" value="PTKc"/>
    <property type="match status" value="1"/>
</dbReference>
<feature type="domain" description="EGF-like" evidence="23">
    <location>
        <begin position="510"/>
        <end position="548"/>
    </location>
</feature>
<feature type="domain" description="EGF-like" evidence="23">
    <location>
        <begin position="651"/>
        <end position="691"/>
    </location>
</feature>
<dbReference type="eggNOG" id="KOG0196">
    <property type="taxonomic scope" value="Eukaryota"/>
</dbReference>
<dbReference type="InterPro" id="IPR011009">
    <property type="entry name" value="Kinase-like_dom_sf"/>
</dbReference>
<feature type="disulfide bond" evidence="18">
    <location>
        <begin position="538"/>
        <end position="547"/>
    </location>
</feature>
<dbReference type="KEGG" id="mbr:MONBRDRAFT_25143"/>
<dbReference type="PANTHER" id="PTHR24416">
    <property type="entry name" value="TYROSINE-PROTEIN KINASE RECEPTOR"/>
    <property type="match status" value="1"/>
</dbReference>
<dbReference type="SMART" id="SM00219">
    <property type="entry name" value="TyrKc"/>
    <property type="match status" value="1"/>
</dbReference>
<feature type="signal peptide" evidence="21">
    <location>
        <begin position="1"/>
        <end position="18"/>
    </location>
</feature>
<evidence type="ECO:0000256" key="13">
    <source>
        <dbReference type="ARBA" id="ARBA00023137"/>
    </source>
</evidence>
<evidence type="ECO:0000256" key="20">
    <source>
        <dbReference type="SAM" id="MobiDB-lite"/>
    </source>
</evidence>
<dbReference type="Pfam" id="PF07714">
    <property type="entry name" value="PK_Tyr_Ser-Thr"/>
    <property type="match status" value="1"/>
</dbReference>
<evidence type="ECO:0000256" key="21">
    <source>
        <dbReference type="SAM" id="SignalP"/>
    </source>
</evidence>
<feature type="domain" description="EGF-like" evidence="23">
    <location>
        <begin position="574"/>
        <end position="610"/>
    </location>
</feature>
<feature type="domain" description="Fibronectin type-III" evidence="24">
    <location>
        <begin position="1512"/>
        <end position="1602"/>
    </location>
</feature>
<feature type="disulfide bond" evidence="18">
    <location>
        <begin position="449"/>
        <end position="458"/>
    </location>
</feature>
<feature type="disulfide bond" evidence="18">
    <location>
        <begin position="681"/>
        <end position="690"/>
    </location>
</feature>
<keyword evidence="9" id="KW-0418">Kinase</keyword>
<dbReference type="FunFam" id="1.10.510.10:FF:002750">
    <property type="match status" value="1"/>
</dbReference>
<evidence type="ECO:0000256" key="15">
    <source>
        <dbReference type="ARBA" id="ARBA00023170"/>
    </source>
</evidence>
<dbReference type="InterPro" id="IPR050122">
    <property type="entry name" value="RTK"/>
</dbReference>
<feature type="domain" description="EGF-like" evidence="23">
    <location>
        <begin position="612"/>
        <end position="649"/>
    </location>
</feature>
<dbReference type="GO" id="GO:0043235">
    <property type="term" value="C:receptor complex"/>
    <property type="evidence" value="ECO:0000318"/>
    <property type="project" value="GO_Central"/>
</dbReference>
<dbReference type="InterPro" id="IPR000742">
    <property type="entry name" value="EGF"/>
</dbReference>
<dbReference type="EC" id="2.7.10.1" evidence="2"/>
<dbReference type="InterPro" id="IPR013032">
    <property type="entry name" value="EGF-like_CS"/>
</dbReference>
<dbReference type="PROSITE" id="PS50026">
    <property type="entry name" value="EGF_3"/>
    <property type="match status" value="7"/>
</dbReference>
<evidence type="ECO:0000313" key="26">
    <source>
        <dbReference type="Proteomes" id="UP000001357"/>
    </source>
</evidence>
<dbReference type="InterPro" id="IPR000152">
    <property type="entry name" value="EGF-type_Asp/Asn_hydroxyl_site"/>
</dbReference>
<dbReference type="PROSITE" id="PS00107">
    <property type="entry name" value="PROTEIN_KINASE_ATP"/>
    <property type="match status" value="1"/>
</dbReference>
<keyword evidence="15" id="KW-0675">Receptor</keyword>
<evidence type="ECO:0000256" key="12">
    <source>
        <dbReference type="ARBA" id="ARBA00023136"/>
    </source>
</evidence>
<keyword evidence="7" id="KW-0677">Repeat</keyword>
<dbReference type="GO" id="GO:0004714">
    <property type="term" value="F:transmembrane receptor protein tyrosine kinase activity"/>
    <property type="evidence" value="ECO:0000318"/>
    <property type="project" value="GO_Central"/>
</dbReference>
<evidence type="ECO:0000256" key="17">
    <source>
        <dbReference type="ARBA" id="ARBA00051243"/>
    </source>
</evidence>
<dbReference type="Gene3D" id="3.30.200.20">
    <property type="entry name" value="Phosphorylase Kinase, domain 1"/>
    <property type="match status" value="1"/>
</dbReference>
<evidence type="ECO:0000256" key="16">
    <source>
        <dbReference type="ARBA" id="ARBA00023180"/>
    </source>
</evidence>
<keyword evidence="5" id="KW-0812">Transmembrane</keyword>
<dbReference type="PROSITE" id="PS50853">
    <property type="entry name" value="FN3"/>
    <property type="match status" value="1"/>
</dbReference>
<feature type="disulfide bond" evidence="18">
    <location>
        <begin position="600"/>
        <end position="609"/>
    </location>
</feature>
<dbReference type="SUPFAM" id="SSF57184">
    <property type="entry name" value="Growth factor receptor domain"/>
    <property type="match status" value="1"/>
</dbReference>
<keyword evidence="10 19" id="KW-0067">ATP-binding</keyword>
<comment type="caution">
    <text evidence="18">Lacks conserved residue(s) required for the propagation of feature annotation.</text>
</comment>
<dbReference type="Gene3D" id="1.10.510.10">
    <property type="entry name" value="Transferase(Phosphotransferase) domain 1"/>
    <property type="match status" value="1"/>
</dbReference>
<dbReference type="SMART" id="SM00179">
    <property type="entry name" value="EGF_CA"/>
    <property type="match status" value="5"/>
</dbReference>
<dbReference type="SUPFAM" id="SSF56112">
    <property type="entry name" value="Protein kinase-like (PK-like)"/>
    <property type="match status" value="1"/>
</dbReference>
<evidence type="ECO:0000256" key="9">
    <source>
        <dbReference type="ARBA" id="ARBA00022777"/>
    </source>
</evidence>
<dbReference type="PROSITE" id="PS50011">
    <property type="entry name" value="PROTEIN_KINASE_DOM"/>
    <property type="match status" value="1"/>
</dbReference>
<keyword evidence="16" id="KW-0325">Glycoprotein</keyword>
<keyword evidence="6 21" id="KW-0732">Signal</keyword>
<dbReference type="InterPro" id="IPR003961">
    <property type="entry name" value="FN3_dom"/>
</dbReference>
<gene>
    <name evidence="25" type="ORF">MONBRDRAFT_25143</name>
</gene>
<dbReference type="InterPro" id="IPR009030">
    <property type="entry name" value="Growth_fac_rcpt_cys_sf"/>
</dbReference>
<feature type="compositionally biased region" description="Low complexity" evidence="20">
    <location>
        <begin position="1039"/>
        <end position="1054"/>
    </location>
</feature>
<dbReference type="GO" id="GO:0007169">
    <property type="term" value="P:cell surface receptor protein tyrosine kinase signaling pathway"/>
    <property type="evidence" value="ECO:0000318"/>
    <property type="project" value="GO_Central"/>
</dbReference>
<evidence type="ECO:0000256" key="4">
    <source>
        <dbReference type="ARBA" id="ARBA00022679"/>
    </source>
</evidence>
<evidence type="ECO:0000256" key="3">
    <source>
        <dbReference type="ARBA" id="ARBA00022536"/>
    </source>
</evidence>
<dbReference type="PANTHER" id="PTHR24416:SF525">
    <property type="entry name" value="INSULIN-LIKE RECEPTOR"/>
    <property type="match status" value="1"/>
</dbReference>
<feature type="region of interest" description="Disordered" evidence="20">
    <location>
        <begin position="1034"/>
        <end position="1057"/>
    </location>
</feature>
<keyword evidence="11" id="KW-1133">Transmembrane helix</keyword>
<dbReference type="PROSITE" id="PS00010">
    <property type="entry name" value="ASX_HYDROXYL"/>
    <property type="match status" value="5"/>
</dbReference>
<dbReference type="PROSITE" id="PS00022">
    <property type="entry name" value="EGF_1"/>
    <property type="match status" value="7"/>
</dbReference>
<dbReference type="InterPro" id="IPR013783">
    <property type="entry name" value="Ig-like_fold"/>
</dbReference>
<dbReference type="EMBL" id="CH991550">
    <property type="protein sequence ID" value="EDQ89616.1"/>
    <property type="molecule type" value="Genomic_DNA"/>
</dbReference>
<dbReference type="eggNOG" id="KOG1217">
    <property type="taxonomic scope" value="Eukaryota"/>
</dbReference>
<keyword evidence="26" id="KW-1185">Reference proteome</keyword>
<protein>
    <recommendedName>
        <fullName evidence="2">receptor protein-tyrosine kinase</fullName>
        <ecNumber evidence="2">2.7.10.1</ecNumber>
    </recommendedName>
</protein>
<dbReference type="GO" id="GO:0005509">
    <property type="term" value="F:calcium ion binding"/>
    <property type="evidence" value="ECO:0007669"/>
    <property type="project" value="InterPro"/>
</dbReference>
<dbReference type="InterPro" id="IPR000719">
    <property type="entry name" value="Prot_kinase_dom"/>
</dbReference>
<dbReference type="Pfam" id="PF07645">
    <property type="entry name" value="EGF_CA"/>
    <property type="match status" value="5"/>
</dbReference>
<accession>A9UYJ2</accession>
<dbReference type="SUPFAM" id="SSF52058">
    <property type="entry name" value="L domain-like"/>
    <property type="match status" value="1"/>
</dbReference>
<evidence type="ECO:0000259" key="22">
    <source>
        <dbReference type="PROSITE" id="PS50011"/>
    </source>
</evidence>
<dbReference type="PROSITE" id="PS01186">
    <property type="entry name" value="EGF_2"/>
    <property type="match status" value="1"/>
</dbReference>
<evidence type="ECO:0000256" key="11">
    <source>
        <dbReference type="ARBA" id="ARBA00022989"/>
    </source>
</evidence>
<comment type="catalytic activity">
    <reaction evidence="17">
        <text>L-tyrosyl-[protein] + ATP = O-phospho-L-tyrosyl-[protein] + ADP + H(+)</text>
        <dbReference type="Rhea" id="RHEA:10596"/>
        <dbReference type="Rhea" id="RHEA-COMP:10136"/>
        <dbReference type="Rhea" id="RHEA-COMP:20101"/>
        <dbReference type="ChEBI" id="CHEBI:15378"/>
        <dbReference type="ChEBI" id="CHEBI:30616"/>
        <dbReference type="ChEBI" id="CHEBI:46858"/>
        <dbReference type="ChEBI" id="CHEBI:61978"/>
        <dbReference type="ChEBI" id="CHEBI:456216"/>
        <dbReference type="EC" id="2.7.10.1"/>
    </reaction>
</comment>
<evidence type="ECO:0000256" key="19">
    <source>
        <dbReference type="PROSITE-ProRule" id="PRU10141"/>
    </source>
</evidence>
<evidence type="ECO:0000256" key="10">
    <source>
        <dbReference type="ARBA" id="ARBA00022840"/>
    </source>
</evidence>
<dbReference type="InterPro" id="IPR017441">
    <property type="entry name" value="Protein_kinase_ATP_BS"/>
</dbReference>
<feature type="binding site" evidence="19">
    <location>
        <position position="1696"/>
    </location>
    <ligand>
        <name>ATP</name>
        <dbReference type="ChEBI" id="CHEBI:30616"/>
    </ligand>
</feature>
<evidence type="ECO:0000256" key="14">
    <source>
        <dbReference type="ARBA" id="ARBA00023157"/>
    </source>
</evidence>
<evidence type="ECO:0000256" key="5">
    <source>
        <dbReference type="ARBA" id="ARBA00022692"/>
    </source>
</evidence>
<evidence type="ECO:0000256" key="18">
    <source>
        <dbReference type="PROSITE-ProRule" id="PRU00076"/>
    </source>
</evidence>
<keyword evidence="8 19" id="KW-0547">Nucleotide-binding</keyword>
<feature type="disulfide bond" evidence="18">
    <location>
        <begin position="409"/>
        <end position="418"/>
    </location>
</feature>
<feature type="domain" description="Protein kinase" evidence="22">
    <location>
        <begin position="1663"/>
        <end position="1942"/>
    </location>
</feature>
<dbReference type="GeneID" id="5890746"/>
<dbReference type="GO" id="GO:0005886">
    <property type="term" value="C:plasma membrane"/>
    <property type="evidence" value="ECO:0000318"/>
    <property type="project" value="GO_Central"/>
</dbReference>
<dbReference type="GO" id="GO:0005524">
    <property type="term" value="F:ATP binding"/>
    <property type="evidence" value="ECO:0007669"/>
    <property type="project" value="UniProtKB-UniRule"/>
</dbReference>
<dbReference type="InterPro" id="IPR001881">
    <property type="entry name" value="EGF-like_Ca-bd_dom"/>
</dbReference>
<feature type="disulfide bond" evidence="18">
    <location>
        <begin position="498"/>
        <end position="507"/>
    </location>
</feature>
<dbReference type="Gene3D" id="2.10.25.10">
    <property type="entry name" value="Laminin"/>
    <property type="match status" value="8"/>
</dbReference>
<evidence type="ECO:0000256" key="7">
    <source>
        <dbReference type="ARBA" id="ARBA00022737"/>
    </source>
</evidence>
<evidence type="ECO:0000259" key="24">
    <source>
        <dbReference type="PROSITE" id="PS50853"/>
    </source>
</evidence>
<dbReference type="InterPro" id="IPR008266">
    <property type="entry name" value="Tyr_kinase_AS"/>
</dbReference>
<evidence type="ECO:0000256" key="6">
    <source>
        <dbReference type="ARBA" id="ARBA00022729"/>
    </source>
</evidence>
<keyword evidence="12" id="KW-0472">Membrane</keyword>
<dbReference type="FunFam" id="3.30.200.20:FF:001791">
    <property type="entry name" value="Predicted protein"/>
    <property type="match status" value="1"/>
</dbReference>
<dbReference type="PRINTS" id="PR00109">
    <property type="entry name" value="TYRKINASE"/>
</dbReference>
<comment type="subcellular location">
    <subcellularLocation>
        <location evidence="1">Membrane</location>
        <topology evidence="1">Single-pass type I membrane protein</topology>
    </subcellularLocation>
</comment>
<feature type="chain" id="PRO_5002742462" description="receptor protein-tyrosine kinase" evidence="21">
    <location>
        <begin position="19"/>
        <end position="2039"/>
    </location>
</feature>
<dbReference type="CDD" id="cd00054">
    <property type="entry name" value="EGF_CA"/>
    <property type="match status" value="6"/>
</dbReference>
<dbReference type="RefSeq" id="XP_001745645.1">
    <property type="nucleotide sequence ID" value="XM_001745593.1"/>
</dbReference>
<dbReference type="Gene3D" id="2.60.40.10">
    <property type="entry name" value="Immunoglobulins"/>
    <property type="match status" value="2"/>
</dbReference>
<dbReference type="PROSITE" id="PS00109">
    <property type="entry name" value="PROTEIN_KINASE_TYR"/>
    <property type="match status" value="1"/>
</dbReference>
<dbReference type="PROSITE" id="PS01187">
    <property type="entry name" value="EGF_CA"/>
    <property type="match status" value="3"/>
</dbReference>
<evidence type="ECO:0000256" key="2">
    <source>
        <dbReference type="ARBA" id="ARBA00011902"/>
    </source>
</evidence>
<evidence type="ECO:0000256" key="1">
    <source>
        <dbReference type="ARBA" id="ARBA00004479"/>
    </source>
</evidence>
<feature type="domain" description="EGF-like" evidence="23">
    <location>
        <begin position="381"/>
        <end position="419"/>
    </location>
</feature>
<dbReference type="InParanoid" id="A9UYJ2"/>
<keyword evidence="13" id="KW-0829">Tyrosine-protein kinase</keyword>
<organism evidence="25 26">
    <name type="scientific">Monosiga brevicollis</name>
    <name type="common">Choanoflagellate</name>
    <dbReference type="NCBI Taxonomy" id="81824"/>
    <lineage>
        <taxon>Eukaryota</taxon>
        <taxon>Choanoflagellata</taxon>
        <taxon>Craspedida</taxon>
        <taxon>Salpingoecidae</taxon>
        <taxon>Monosiga</taxon>
    </lineage>
</organism>
<reference evidence="25 26" key="1">
    <citation type="journal article" date="2008" name="Nature">
        <title>The genome of the choanoflagellate Monosiga brevicollis and the origin of metazoans.</title>
        <authorList>
            <consortium name="JGI Sequencing"/>
            <person name="King N."/>
            <person name="Westbrook M.J."/>
            <person name="Young S.L."/>
            <person name="Kuo A."/>
            <person name="Abedin M."/>
            <person name="Chapman J."/>
            <person name="Fairclough S."/>
            <person name="Hellsten U."/>
            <person name="Isogai Y."/>
            <person name="Letunic I."/>
            <person name="Marr M."/>
            <person name="Pincus D."/>
            <person name="Putnam N."/>
            <person name="Rokas A."/>
            <person name="Wright K.J."/>
            <person name="Zuzow R."/>
            <person name="Dirks W."/>
            <person name="Good M."/>
            <person name="Goodstein D."/>
            <person name="Lemons D."/>
            <person name="Li W."/>
            <person name="Lyons J.B."/>
            <person name="Morris A."/>
            <person name="Nichols S."/>
            <person name="Richter D.J."/>
            <person name="Salamov A."/>
            <person name="Bork P."/>
            <person name="Lim W.A."/>
            <person name="Manning G."/>
            <person name="Miller W.T."/>
            <person name="McGinnis W."/>
            <person name="Shapiro H."/>
            <person name="Tjian R."/>
            <person name="Grigoriev I.V."/>
            <person name="Rokhsar D."/>
        </authorList>
    </citation>
    <scope>NUCLEOTIDE SEQUENCE [LARGE SCALE GENOMIC DNA]</scope>
    <source>
        <strain evidence="26">MX1 / ATCC 50154</strain>
    </source>
</reference>
<keyword evidence="14 18" id="KW-1015">Disulfide bond</keyword>
<dbReference type="CDD" id="cd00063">
    <property type="entry name" value="FN3"/>
    <property type="match status" value="1"/>
</dbReference>
<keyword evidence="4" id="KW-0808">Transferase</keyword>
<dbReference type="SUPFAM" id="SSF57196">
    <property type="entry name" value="EGF/Laminin"/>
    <property type="match status" value="4"/>
</dbReference>
<dbReference type="Pfam" id="PF12661">
    <property type="entry name" value="hEGF"/>
    <property type="match status" value="1"/>
</dbReference>
<dbReference type="InterPro" id="IPR036116">
    <property type="entry name" value="FN3_sf"/>
</dbReference>
<evidence type="ECO:0000259" key="23">
    <source>
        <dbReference type="PROSITE" id="PS50026"/>
    </source>
</evidence>
<dbReference type="STRING" id="81824.A9UYJ2"/>
<dbReference type="InterPro" id="IPR001245">
    <property type="entry name" value="Ser-Thr/Tyr_kinase_cat_dom"/>
</dbReference>